<comment type="caution">
    <text evidence="2">The sequence shown here is derived from an EMBL/GenBank/DDBJ whole genome shotgun (WGS) entry which is preliminary data.</text>
</comment>
<dbReference type="RefSeq" id="WP_379190842.1">
    <property type="nucleotide sequence ID" value="NZ_JBHSOW010000092.1"/>
</dbReference>
<organism evidence="2 3">
    <name type="scientific">Paenibacillus solisilvae</name>
    <dbReference type="NCBI Taxonomy" id="2486751"/>
    <lineage>
        <taxon>Bacteria</taxon>
        <taxon>Bacillati</taxon>
        <taxon>Bacillota</taxon>
        <taxon>Bacilli</taxon>
        <taxon>Bacillales</taxon>
        <taxon>Paenibacillaceae</taxon>
        <taxon>Paenibacillus</taxon>
    </lineage>
</organism>
<protein>
    <submittedName>
        <fullName evidence="2">Uncharacterized protein</fullName>
    </submittedName>
</protein>
<gene>
    <name evidence="2" type="ORF">ACFPYJ_24460</name>
</gene>
<evidence type="ECO:0000313" key="3">
    <source>
        <dbReference type="Proteomes" id="UP001596047"/>
    </source>
</evidence>
<name>A0ABW0W668_9BACL</name>
<reference evidence="3" key="1">
    <citation type="journal article" date="2019" name="Int. J. Syst. Evol. Microbiol.">
        <title>The Global Catalogue of Microorganisms (GCM) 10K type strain sequencing project: providing services to taxonomists for standard genome sequencing and annotation.</title>
        <authorList>
            <consortium name="The Broad Institute Genomics Platform"/>
            <consortium name="The Broad Institute Genome Sequencing Center for Infectious Disease"/>
            <person name="Wu L."/>
            <person name="Ma J."/>
        </authorList>
    </citation>
    <scope>NUCLEOTIDE SEQUENCE [LARGE SCALE GENOMIC DNA]</scope>
    <source>
        <strain evidence="3">CGMCC 1.3240</strain>
    </source>
</reference>
<feature type="signal peptide" evidence="1">
    <location>
        <begin position="1"/>
        <end position="31"/>
    </location>
</feature>
<sequence>MNKHIVSRMKKAGALLLASALALSVSVPQIAAASAGGDTGAGPIPKRQMEYLDRGLAAVKVDNGVFAAIRPDRILRRRRWS</sequence>
<dbReference type="Proteomes" id="UP001596047">
    <property type="component" value="Unassembled WGS sequence"/>
</dbReference>
<accession>A0ABW0W668</accession>
<dbReference type="EMBL" id="JBHSOW010000092">
    <property type="protein sequence ID" value="MFC5652211.1"/>
    <property type="molecule type" value="Genomic_DNA"/>
</dbReference>
<evidence type="ECO:0000313" key="2">
    <source>
        <dbReference type="EMBL" id="MFC5652211.1"/>
    </source>
</evidence>
<proteinExistence type="predicted"/>
<feature type="chain" id="PRO_5046164182" evidence="1">
    <location>
        <begin position="32"/>
        <end position="81"/>
    </location>
</feature>
<keyword evidence="3" id="KW-1185">Reference proteome</keyword>
<evidence type="ECO:0000256" key="1">
    <source>
        <dbReference type="SAM" id="SignalP"/>
    </source>
</evidence>
<keyword evidence="1" id="KW-0732">Signal</keyword>